<evidence type="ECO:0000313" key="2">
    <source>
        <dbReference type="Proteomes" id="UP000284547"/>
    </source>
</evidence>
<dbReference type="Proteomes" id="UP000284547">
    <property type="component" value="Unassembled WGS sequence"/>
</dbReference>
<dbReference type="AlphaFoldDB" id="A0A411YWT2"/>
<proteinExistence type="predicted"/>
<comment type="caution">
    <text evidence="1">The sequence shown here is derived from an EMBL/GenBank/DDBJ whole genome shotgun (WGS) entry which is preliminary data.</text>
</comment>
<sequence>MVLVAGMGFVPPVGMAGPVTFDCVALTVKSGDVETVCALFGQRLAAAFPALQVTRAPDADVVLAIDRATARSFMARLDWRGQPPGELRGVARQDADLDDAARSELIDSLLHLSLR</sequence>
<reference evidence="1 2" key="1">
    <citation type="submission" date="2018-08" db="EMBL/GenBank/DDBJ databases">
        <title>Flavobacterium tibetense sp. nov., isolated from a wetland YonghuCo on Tibetan Plateau.</title>
        <authorList>
            <person name="Phurbu D."/>
            <person name="Lu H."/>
            <person name="Xing P."/>
        </authorList>
    </citation>
    <scope>NUCLEOTIDE SEQUENCE [LARGE SCALE GENOMIC DNA]</scope>
    <source>
        <strain evidence="1 2">DJC</strain>
    </source>
</reference>
<organism evidence="1 2">
    <name type="scientific">Pseudotabrizicola alkalilacus</name>
    <dbReference type="NCBI Taxonomy" id="2305252"/>
    <lineage>
        <taxon>Bacteria</taxon>
        <taxon>Pseudomonadati</taxon>
        <taxon>Pseudomonadota</taxon>
        <taxon>Alphaproteobacteria</taxon>
        <taxon>Rhodobacterales</taxon>
        <taxon>Paracoccaceae</taxon>
        <taxon>Pseudotabrizicola</taxon>
    </lineage>
</organism>
<dbReference type="RefSeq" id="WP_118155965.1">
    <property type="nucleotide sequence ID" value="NZ_QWEY01000017.1"/>
</dbReference>
<protein>
    <submittedName>
        <fullName evidence="1">Uncharacterized protein</fullName>
    </submittedName>
</protein>
<keyword evidence="2" id="KW-1185">Reference proteome</keyword>
<accession>A0A411YWT2</accession>
<name>A0A411YWT2_9RHOB</name>
<gene>
    <name evidence="1" type="ORF">D1012_20375</name>
</gene>
<evidence type="ECO:0000313" key="1">
    <source>
        <dbReference type="EMBL" id="RGP35306.1"/>
    </source>
</evidence>
<dbReference type="EMBL" id="QWEY01000017">
    <property type="protein sequence ID" value="RGP35306.1"/>
    <property type="molecule type" value="Genomic_DNA"/>
</dbReference>